<dbReference type="Proteomes" id="UP000187166">
    <property type="component" value="Unassembled WGS sequence"/>
</dbReference>
<dbReference type="InterPro" id="IPR028081">
    <property type="entry name" value="Leu-bd"/>
</dbReference>
<evidence type="ECO:0000256" key="5">
    <source>
        <dbReference type="SAM" id="SignalP"/>
    </source>
</evidence>
<sequence>MKKILCVLSLAALLTACGGGAEKTSAAPDNGDVIKIGGIIPKTGSAAVYGNSADKGVKLAVEEINAAGGIGGKQIEYLSEDDKGDPTEAVTVYNKLVEGGNNVIIGAITSKPSLAVAENSSQDGIPIITPTGTSAPITENKDNVFRTCFTDPLQGKILANFACDNLKAKTVAILRNTSNDYSNGVADAFIEQAKSKGLEVVADEGYGDSDVDFKVQLTNIDKEKPDVIIVPEYYEKDVSIIKQARDLGIESKIIGPDGWDGVLAVIDEGSKDLLNGVYFTNHYSVHDTSEKVQNFVNAYKEKYNEDPSAFSALGYDTVYIYKEAIEKSASMDFAEIVKALKSVEVSGVTGDLRFGENNNPVKSATIIEIKDGSYTFNSLVSAE</sequence>
<dbReference type="AlphaFoldDB" id="A0A1U7LZP2"/>
<dbReference type="InterPro" id="IPR051010">
    <property type="entry name" value="BCAA_transport"/>
</dbReference>
<dbReference type="STRING" id="1465756.BIV18_04850"/>
<comment type="caution">
    <text evidence="7">The sequence shown here is derived from an EMBL/GenBank/DDBJ whole genome shotgun (WGS) entry which is preliminary data.</text>
</comment>
<keyword evidence="8" id="KW-1185">Reference proteome</keyword>
<feature type="signal peptide" evidence="5">
    <location>
        <begin position="1"/>
        <end position="21"/>
    </location>
</feature>
<dbReference type="PROSITE" id="PS51257">
    <property type="entry name" value="PROKAR_LIPOPROTEIN"/>
    <property type="match status" value="1"/>
</dbReference>
<dbReference type="InterPro" id="IPR028082">
    <property type="entry name" value="Peripla_BP_I"/>
</dbReference>
<dbReference type="EMBL" id="MJIH01000001">
    <property type="protein sequence ID" value="OLR64891.1"/>
    <property type="molecule type" value="Genomic_DNA"/>
</dbReference>
<dbReference type="Gene3D" id="3.40.50.2300">
    <property type="match status" value="2"/>
</dbReference>
<protein>
    <submittedName>
        <fullName evidence="7">Amino acid-binding protein</fullName>
    </submittedName>
</protein>
<evidence type="ECO:0000313" key="8">
    <source>
        <dbReference type="Proteomes" id="UP000187166"/>
    </source>
</evidence>
<evidence type="ECO:0000256" key="1">
    <source>
        <dbReference type="ARBA" id="ARBA00010062"/>
    </source>
</evidence>
<comment type="similarity">
    <text evidence="1">Belongs to the leucine-binding protein family.</text>
</comment>
<dbReference type="SUPFAM" id="SSF53822">
    <property type="entry name" value="Periplasmic binding protein-like I"/>
    <property type="match status" value="1"/>
</dbReference>
<gene>
    <name evidence="7" type="ORF">BIV18_04850</name>
</gene>
<dbReference type="Pfam" id="PF13458">
    <property type="entry name" value="Peripla_BP_6"/>
    <property type="match status" value="1"/>
</dbReference>
<dbReference type="PRINTS" id="PR00337">
    <property type="entry name" value="LEUILEVALBP"/>
</dbReference>
<feature type="chain" id="PRO_5038530391" evidence="5">
    <location>
        <begin position="22"/>
        <end position="383"/>
    </location>
</feature>
<dbReference type="CDD" id="cd06347">
    <property type="entry name" value="PBP1_ABC_LivK_ligand_binding-like"/>
    <property type="match status" value="1"/>
</dbReference>
<evidence type="ECO:0000259" key="6">
    <source>
        <dbReference type="Pfam" id="PF13458"/>
    </source>
</evidence>
<dbReference type="InterPro" id="IPR000709">
    <property type="entry name" value="Leu_Ile_Val-bd"/>
</dbReference>
<reference evidence="7 8" key="1">
    <citation type="journal article" date="2016" name="Appl. Environ. Microbiol.">
        <title>Function and Phylogeny of Bacterial Butyryl Coenzyme A:Acetate Transferases and Their Diversity in the Proximal Colon of Swine.</title>
        <authorList>
            <person name="Trachsel J."/>
            <person name="Bayles D.O."/>
            <person name="Looft T."/>
            <person name="Levine U.Y."/>
            <person name="Allen H.K."/>
        </authorList>
    </citation>
    <scope>NUCLEOTIDE SEQUENCE [LARGE SCALE GENOMIC DNA]</scope>
    <source>
        <strain evidence="7 8">35-6-1</strain>
    </source>
</reference>
<keyword evidence="3 5" id="KW-0732">Signal</keyword>
<keyword evidence="4" id="KW-0029">Amino-acid transport</keyword>
<dbReference type="GO" id="GO:0006865">
    <property type="term" value="P:amino acid transport"/>
    <property type="evidence" value="ECO:0007669"/>
    <property type="project" value="UniProtKB-KW"/>
</dbReference>
<dbReference type="PANTHER" id="PTHR30483:SF6">
    <property type="entry name" value="PERIPLASMIC BINDING PROTEIN OF ABC TRANSPORTER FOR NATURAL AMINO ACIDS"/>
    <property type="match status" value="1"/>
</dbReference>
<name>A0A1U7LZP2_9FIRM</name>
<evidence type="ECO:0000256" key="4">
    <source>
        <dbReference type="ARBA" id="ARBA00022970"/>
    </source>
</evidence>
<evidence type="ECO:0000313" key="7">
    <source>
        <dbReference type="EMBL" id="OLR64891.1"/>
    </source>
</evidence>
<keyword evidence="2" id="KW-0813">Transport</keyword>
<evidence type="ECO:0000256" key="3">
    <source>
        <dbReference type="ARBA" id="ARBA00022729"/>
    </source>
</evidence>
<evidence type="ECO:0000256" key="2">
    <source>
        <dbReference type="ARBA" id="ARBA00022448"/>
    </source>
</evidence>
<feature type="domain" description="Leucine-binding protein" evidence="6">
    <location>
        <begin position="34"/>
        <end position="372"/>
    </location>
</feature>
<proteinExistence type="inferred from homology"/>
<organism evidence="7 8">
    <name type="scientific">Peptoniphilus porci</name>
    <dbReference type="NCBI Taxonomy" id="2652280"/>
    <lineage>
        <taxon>Bacteria</taxon>
        <taxon>Bacillati</taxon>
        <taxon>Bacillota</taxon>
        <taxon>Tissierellia</taxon>
        <taxon>Tissierellales</taxon>
        <taxon>Peptoniphilaceae</taxon>
        <taxon>Peptoniphilus</taxon>
    </lineage>
</organism>
<dbReference type="PANTHER" id="PTHR30483">
    <property type="entry name" value="LEUCINE-SPECIFIC-BINDING PROTEIN"/>
    <property type="match status" value="1"/>
</dbReference>
<accession>A0A1U7LZP2</accession>